<dbReference type="Pfam" id="PF03349">
    <property type="entry name" value="Toluene_X"/>
    <property type="match status" value="1"/>
</dbReference>
<keyword evidence="7" id="KW-0998">Cell outer membrane</keyword>
<dbReference type="InterPro" id="IPR005017">
    <property type="entry name" value="OMPP1/FadL/TodX"/>
</dbReference>
<dbReference type="RefSeq" id="WP_131976125.1">
    <property type="nucleotide sequence ID" value="NZ_SLYB01000008.1"/>
</dbReference>
<keyword evidence="10" id="KW-1185">Reference proteome</keyword>
<evidence type="ECO:0000313" key="9">
    <source>
        <dbReference type="EMBL" id="TCP95548.1"/>
    </source>
</evidence>
<dbReference type="EMBL" id="SLYB01000008">
    <property type="protein sequence ID" value="TCP95548.1"/>
    <property type="molecule type" value="Genomic_DNA"/>
</dbReference>
<keyword evidence="6" id="KW-0472">Membrane</keyword>
<protein>
    <submittedName>
        <fullName evidence="9">Long-chain fatty acid transport protein</fullName>
    </submittedName>
</protein>
<proteinExistence type="inferred from homology"/>
<dbReference type="GO" id="GO:0009279">
    <property type="term" value="C:cell outer membrane"/>
    <property type="evidence" value="ECO:0007669"/>
    <property type="project" value="UniProtKB-SubCell"/>
</dbReference>
<sequence>MKKNLLCKTLFSWILIGAAGRAHASAFQLAEISTSGLGRAYSGEAAIADNASVVATNPALMAQFDKTEFSVGGVYVDSSIKLSGKTKVLKRSGYPARDAGNDNVIPGALVPNFYIVHPINDRFAIGGGMNVNFGLKSEYDGTYAAGIFGGKTDLTALNFNLSGSYKISKGWSAGIGLNAVYAQAEIERTAGILSPALPIKPSDVMVHLKGNAWGFGWNAGLVYEINERNRFGLAYHSYIDLDFKDNNAFSYQPKTRGFPYAYYDVGRLTLNLPAYWEFSGYHQMTDKFAMHYSIKYTEWSRFKELHGTYDSGLTAFRKTENYTDNTRIALGATYDVNEKLTLRAGIAFDEAAVGEYESASIPDTDRTWYSLGATYHFTPNLSVDFGYAHLIGSKTTFKERKTILEGLTIEADYTSRAHANLYGLNLNYRF</sequence>
<dbReference type="SUPFAM" id="SSF56935">
    <property type="entry name" value="Porins"/>
    <property type="match status" value="1"/>
</dbReference>
<dbReference type="OrthoDB" id="19849at2"/>
<keyword evidence="4" id="KW-0812">Transmembrane</keyword>
<accession>A0A4R2TEE3</accession>
<name>A0A4R2TEE3_9PAST</name>
<evidence type="ECO:0000256" key="5">
    <source>
        <dbReference type="ARBA" id="ARBA00022729"/>
    </source>
</evidence>
<keyword evidence="3" id="KW-1134">Transmembrane beta strand</keyword>
<evidence type="ECO:0000256" key="1">
    <source>
        <dbReference type="ARBA" id="ARBA00004571"/>
    </source>
</evidence>
<evidence type="ECO:0000256" key="8">
    <source>
        <dbReference type="SAM" id="SignalP"/>
    </source>
</evidence>
<dbReference type="PANTHER" id="PTHR35093">
    <property type="entry name" value="OUTER MEMBRANE PROTEIN NMB0088-RELATED"/>
    <property type="match status" value="1"/>
</dbReference>
<evidence type="ECO:0000256" key="3">
    <source>
        <dbReference type="ARBA" id="ARBA00022452"/>
    </source>
</evidence>
<evidence type="ECO:0000256" key="7">
    <source>
        <dbReference type="ARBA" id="ARBA00023237"/>
    </source>
</evidence>
<dbReference type="GO" id="GO:0015483">
    <property type="term" value="F:long-chain fatty acid transporting porin activity"/>
    <property type="evidence" value="ECO:0007669"/>
    <property type="project" value="TreeGrafter"/>
</dbReference>
<dbReference type="PANTHER" id="PTHR35093:SF3">
    <property type="entry name" value="LONG-CHAIN FATTY ACID TRANSPORT PROTEIN"/>
    <property type="match status" value="1"/>
</dbReference>
<organism evidence="9 10">
    <name type="scientific">Cricetibacter osteomyelitidis</name>
    <dbReference type="NCBI Taxonomy" id="1521931"/>
    <lineage>
        <taxon>Bacteria</taxon>
        <taxon>Pseudomonadati</taxon>
        <taxon>Pseudomonadota</taxon>
        <taxon>Gammaproteobacteria</taxon>
        <taxon>Pasteurellales</taxon>
        <taxon>Pasteurellaceae</taxon>
        <taxon>Cricetibacter</taxon>
    </lineage>
</organism>
<comment type="similarity">
    <text evidence="2">Belongs to the OmpP1/FadL family.</text>
</comment>
<evidence type="ECO:0000313" key="10">
    <source>
        <dbReference type="Proteomes" id="UP000295763"/>
    </source>
</evidence>
<feature type="signal peptide" evidence="8">
    <location>
        <begin position="1"/>
        <end position="24"/>
    </location>
</feature>
<evidence type="ECO:0000256" key="4">
    <source>
        <dbReference type="ARBA" id="ARBA00022692"/>
    </source>
</evidence>
<evidence type="ECO:0000256" key="6">
    <source>
        <dbReference type="ARBA" id="ARBA00023136"/>
    </source>
</evidence>
<gene>
    <name evidence="9" type="ORF">EDC44_10849</name>
</gene>
<comment type="caution">
    <text evidence="9">The sequence shown here is derived from an EMBL/GenBank/DDBJ whole genome shotgun (WGS) entry which is preliminary data.</text>
</comment>
<dbReference type="Proteomes" id="UP000295763">
    <property type="component" value="Unassembled WGS sequence"/>
</dbReference>
<reference evidence="9 10" key="1">
    <citation type="submission" date="2019-03" db="EMBL/GenBank/DDBJ databases">
        <title>Genomic Encyclopedia of Type Strains, Phase IV (KMG-IV): sequencing the most valuable type-strain genomes for metagenomic binning, comparative biology and taxonomic classification.</title>
        <authorList>
            <person name="Goeker M."/>
        </authorList>
    </citation>
    <scope>NUCLEOTIDE SEQUENCE [LARGE SCALE GENOMIC DNA]</scope>
    <source>
        <strain evidence="9 10">DSM 28404</strain>
    </source>
</reference>
<evidence type="ECO:0000256" key="2">
    <source>
        <dbReference type="ARBA" id="ARBA00008163"/>
    </source>
</evidence>
<comment type="subcellular location">
    <subcellularLocation>
        <location evidence="1">Cell outer membrane</location>
        <topology evidence="1">Multi-pass membrane protein</topology>
    </subcellularLocation>
</comment>
<dbReference type="Gene3D" id="2.40.160.60">
    <property type="entry name" value="Outer membrane protein transport protein (OMPP1/FadL/TodX)"/>
    <property type="match status" value="1"/>
</dbReference>
<dbReference type="AlphaFoldDB" id="A0A4R2TEE3"/>
<feature type="chain" id="PRO_5020439842" evidence="8">
    <location>
        <begin position="25"/>
        <end position="430"/>
    </location>
</feature>
<keyword evidence="5 8" id="KW-0732">Signal</keyword>